<keyword evidence="2" id="KW-0732">Signal</keyword>
<dbReference type="GeneID" id="37107715"/>
<evidence type="ECO:0000256" key="1">
    <source>
        <dbReference type="SAM" id="MobiDB-lite"/>
    </source>
</evidence>
<feature type="chain" id="PRO_5016264867" evidence="2">
    <location>
        <begin position="27"/>
        <end position="186"/>
    </location>
</feature>
<gene>
    <name evidence="3" type="ORF">BO94DRAFT_120351</name>
</gene>
<feature type="signal peptide" evidence="2">
    <location>
        <begin position="1"/>
        <end position="26"/>
    </location>
</feature>
<comment type="caution">
    <text evidence="3">The sequence shown here is derived from an EMBL/GenBank/DDBJ whole genome shotgun (WGS) entry which is preliminary data.</text>
</comment>
<protein>
    <submittedName>
        <fullName evidence="3">Uncharacterized protein</fullName>
    </submittedName>
</protein>
<dbReference type="Proteomes" id="UP000246702">
    <property type="component" value="Unassembled WGS sequence"/>
</dbReference>
<feature type="compositionally biased region" description="Basic and acidic residues" evidence="1">
    <location>
        <begin position="32"/>
        <end position="54"/>
    </location>
</feature>
<dbReference type="AlphaFoldDB" id="A0A317WG63"/>
<feature type="region of interest" description="Disordered" evidence="1">
    <location>
        <begin position="79"/>
        <end position="161"/>
    </location>
</feature>
<name>A0A317WG63_9EURO</name>
<evidence type="ECO:0000313" key="4">
    <source>
        <dbReference type="Proteomes" id="UP000246702"/>
    </source>
</evidence>
<dbReference type="EMBL" id="MSFK01000019">
    <property type="protein sequence ID" value="PWY83170.1"/>
    <property type="molecule type" value="Genomic_DNA"/>
</dbReference>
<dbReference type="RefSeq" id="XP_025465955.1">
    <property type="nucleotide sequence ID" value="XM_025605572.1"/>
</dbReference>
<evidence type="ECO:0000313" key="3">
    <source>
        <dbReference type="EMBL" id="PWY83170.1"/>
    </source>
</evidence>
<feature type="compositionally biased region" description="Basic and acidic residues" evidence="1">
    <location>
        <begin position="97"/>
        <end position="119"/>
    </location>
</feature>
<dbReference type="PROSITE" id="PS51257">
    <property type="entry name" value="PROKAR_LIPOPROTEIN"/>
    <property type="match status" value="1"/>
</dbReference>
<dbReference type="OrthoDB" id="4504024at2759"/>
<organism evidence="3 4">
    <name type="scientific">Aspergillus sclerotioniger CBS 115572</name>
    <dbReference type="NCBI Taxonomy" id="1450535"/>
    <lineage>
        <taxon>Eukaryota</taxon>
        <taxon>Fungi</taxon>
        <taxon>Dikarya</taxon>
        <taxon>Ascomycota</taxon>
        <taxon>Pezizomycotina</taxon>
        <taxon>Eurotiomycetes</taxon>
        <taxon>Eurotiomycetidae</taxon>
        <taxon>Eurotiales</taxon>
        <taxon>Aspergillaceae</taxon>
        <taxon>Aspergillus</taxon>
        <taxon>Aspergillus subgen. Circumdati</taxon>
    </lineage>
</organism>
<accession>A0A317WG63</accession>
<sequence length="186" mass="20459">MLSLTKASSVACVLLACLTFSSIVQAYPVSTSDKETLSRSLDSRSPDPRMIPDSENRDLVNSLFNSLGFSALANLNHWKSDNEPDVIDDSNVPTRTETTKDNTVDDNGDIHTDNSREDKTDSDDDKDSDDSKDKEDDKDSSDKDSKNDTQLPNPATDPAGFVTALMQQIQHTFNEALDSSDEHTLN</sequence>
<evidence type="ECO:0000256" key="2">
    <source>
        <dbReference type="SAM" id="SignalP"/>
    </source>
</evidence>
<feature type="region of interest" description="Disordered" evidence="1">
    <location>
        <begin position="31"/>
        <end position="54"/>
    </location>
</feature>
<reference evidence="3 4" key="1">
    <citation type="submission" date="2016-12" db="EMBL/GenBank/DDBJ databases">
        <title>The genomes of Aspergillus section Nigri reveals drivers in fungal speciation.</title>
        <authorList>
            <consortium name="DOE Joint Genome Institute"/>
            <person name="Vesth T.C."/>
            <person name="Nybo J."/>
            <person name="Theobald S."/>
            <person name="Brandl J."/>
            <person name="Frisvad J.C."/>
            <person name="Nielsen K.F."/>
            <person name="Lyhne E.K."/>
            <person name="Kogle M.E."/>
            <person name="Kuo A."/>
            <person name="Riley R."/>
            <person name="Clum A."/>
            <person name="Nolan M."/>
            <person name="Lipzen A."/>
            <person name="Salamov A."/>
            <person name="Henrissat B."/>
            <person name="Wiebenga A."/>
            <person name="De Vries R.P."/>
            <person name="Grigoriev I.V."/>
            <person name="Mortensen U.H."/>
            <person name="Andersen M.R."/>
            <person name="Baker S.E."/>
        </authorList>
    </citation>
    <scope>NUCLEOTIDE SEQUENCE [LARGE SCALE GENOMIC DNA]</scope>
    <source>
        <strain evidence="3 4">CBS 115572</strain>
    </source>
</reference>
<proteinExistence type="predicted"/>
<keyword evidence="4" id="KW-1185">Reference proteome</keyword>
<feature type="compositionally biased region" description="Basic and acidic residues" evidence="1">
    <location>
        <begin position="129"/>
        <end position="147"/>
    </location>
</feature>